<evidence type="ECO:0000313" key="1">
    <source>
        <dbReference type="EMBL" id="GAH90087.1"/>
    </source>
</evidence>
<dbReference type="AlphaFoldDB" id="X1J7Z7"/>
<dbReference type="EMBL" id="BARV01000832">
    <property type="protein sequence ID" value="GAH90087.1"/>
    <property type="molecule type" value="Genomic_DNA"/>
</dbReference>
<name>X1J7Z7_9ZZZZ</name>
<protein>
    <submittedName>
        <fullName evidence="1">Uncharacterized protein</fullName>
    </submittedName>
</protein>
<organism evidence="1">
    <name type="scientific">marine sediment metagenome</name>
    <dbReference type="NCBI Taxonomy" id="412755"/>
    <lineage>
        <taxon>unclassified sequences</taxon>
        <taxon>metagenomes</taxon>
        <taxon>ecological metagenomes</taxon>
    </lineage>
</organism>
<sequence length="49" mass="5602">MPRQRCRFIVKTVLIAKNITFPDTDLHLVDISAFVPPTCIGIFMNAIKR</sequence>
<reference evidence="1" key="1">
    <citation type="journal article" date="2014" name="Front. Microbiol.">
        <title>High frequency of phylogenetically diverse reductive dehalogenase-homologous genes in deep subseafloor sedimentary metagenomes.</title>
        <authorList>
            <person name="Kawai M."/>
            <person name="Futagami T."/>
            <person name="Toyoda A."/>
            <person name="Takaki Y."/>
            <person name="Nishi S."/>
            <person name="Hori S."/>
            <person name="Arai W."/>
            <person name="Tsubouchi T."/>
            <person name="Morono Y."/>
            <person name="Uchiyama I."/>
            <person name="Ito T."/>
            <person name="Fujiyama A."/>
            <person name="Inagaki F."/>
            <person name="Takami H."/>
        </authorList>
    </citation>
    <scope>NUCLEOTIDE SEQUENCE</scope>
    <source>
        <strain evidence="1">Expedition CK06-06</strain>
    </source>
</reference>
<gene>
    <name evidence="1" type="ORF">S06H3_02758</name>
</gene>
<feature type="non-terminal residue" evidence="1">
    <location>
        <position position="49"/>
    </location>
</feature>
<proteinExistence type="predicted"/>
<accession>X1J7Z7</accession>
<comment type="caution">
    <text evidence="1">The sequence shown here is derived from an EMBL/GenBank/DDBJ whole genome shotgun (WGS) entry which is preliminary data.</text>
</comment>